<evidence type="ECO:0000313" key="2">
    <source>
        <dbReference type="Proteomes" id="UP000055024"/>
    </source>
</evidence>
<evidence type="ECO:0000313" key="1">
    <source>
        <dbReference type="EMBL" id="KRY95327.1"/>
    </source>
</evidence>
<dbReference type="AlphaFoldDB" id="A0A0V1GAV9"/>
<name>A0A0V1GAV9_9BILA</name>
<gene>
    <name evidence="1" type="ORF">T11_2872</name>
</gene>
<sequence length="34" mass="4060">MRKTEQRNVAIIIVRFDSKKQSRAVLKDDLVWNT</sequence>
<accession>A0A0V1GAV9</accession>
<protein>
    <submittedName>
        <fullName evidence="1">Uncharacterized protein</fullName>
    </submittedName>
</protein>
<organism evidence="1 2">
    <name type="scientific">Trichinella zimbabwensis</name>
    <dbReference type="NCBI Taxonomy" id="268475"/>
    <lineage>
        <taxon>Eukaryota</taxon>
        <taxon>Metazoa</taxon>
        <taxon>Ecdysozoa</taxon>
        <taxon>Nematoda</taxon>
        <taxon>Enoplea</taxon>
        <taxon>Dorylaimia</taxon>
        <taxon>Trichinellida</taxon>
        <taxon>Trichinellidae</taxon>
        <taxon>Trichinella</taxon>
    </lineage>
</organism>
<dbReference type="Proteomes" id="UP000055024">
    <property type="component" value="Unassembled WGS sequence"/>
</dbReference>
<proteinExistence type="predicted"/>
<reference evidence="1 2" key="1">
    <citation type="submission" date="2015-01" db="EMBL/GenBank/DDBJ databases">
        <title>Evolution of Trichinella species and genotypes.</title>
        <authorList>
            <person name="Korhonen P.K."/>
            <person name="Edoardo P."/>
            <person name="Giuseppe L.R."/>
            <person name="Gasser R.B."/>
        </authorList>
    </citation>
    <scope>NUCLEOTIDE SEQUENCE [LARGE SCALE GENOMIC DNA]</scope>
    <source>
        <strain evidence="1">ISS1029</strain>
    </source>
</reference>
<keyword evidence="2" id="KW-1185">Reference proteome</keyword>
<dbReference type="EMBL" id="JYDP01003921">
    <property type="protein sequence ID" value="KRY95327.1"/>
    <property type="molecule type" value="Genomic_DNA"/>
</dbReference>
<comment type="caution">
    <text evidence="1">The sequence shown here is derived from an EMBL/GenBank/DDBJ whole genome shotgun (WGS) entry which is preliminary data.</text>
</comment>